<sequence>MKTLKLLLIFIILLLLPLLYVAIDSNDHKKSISIAIGSKVDAYTAYAMAYAKEFKEEGIKLNLVETKGSVEAQEKLLKGEVDFAFVQGGTEEKEILALANIMLEPIWIFYKGRSISDLKSLKGKRIAICEKGSGILPVTLDLLDLVGINGFNSKLFHVSSNAAYESLKKNEIDAMFYIASADAPFLKRLMTMPNVHLMNFTASQSYKQFFVKRNKHFEVVTLHENAFDMKKYIPRKRYKLLAKNTLLATYNASDEMVRLMLKILHSVHRKVGVFHEENDFPNASLLKVKQHQASKEYFREPTHYYENNFSFWIAQSLNKLHDYTLRFIFPLVALFAFFIEVMIPAFNLYGQRKINRWYDMVNQIDNTIMTVNLKNAKERREKLKKILAEIRGTDDIAANHMADFYTLQNQIVNILDALDKRIKTLHEKHVKF</sequence>
<keyword evidence="1" id="KW-0812">Transmembrane</keyword>
<reference evidence="2" key="1">
    <citation type="submission" date="2020-01" db="EMBL/GenBank/DDBJ databases">
        <authorList>
            <person name="Meier V. D."/>
            <person name="Meier V D."/>
        </authorList>
    </citation>
    <scope>NUCLEOTIDE SEQUENCE</scope>
    <source>
        <strain evidence="2">HLG_WM_MAG_04</strain>
    </source>
</reference>
<dbReference type="Pfam" id="PF16868">
    <property type="entry name" value="NMT1_3"/>
    <property type="match status" value="1"/>
</dbReference>
<dbReference type="PANTHER" id="PTHR42941">
    <property type="entry name" value="SLL1037 PROTEIN"/>
    <property type="match status" value="1"/>
</dbReference>
<feature type="transmembrane region" description="Helical" evidence="1">
    <location>
        <begin position="327"/>
        <end position="350"/>
    </location>
</feature>
<name>A0A6S6SLG9_9BACT</name>
<keyword evidence="1" id="KW-0472">Membrane</keyword>
<dbReference type="EMBL" id="CACVAX010000013">
    <property type="protein sequence ID" value="CAA6806066.1"/>
    <property type="molecule type" value="Genomic_DNA"/>
</dbReference>
<dbReference type="AlphaFoldDB" id="A0A6S6SLG9"/>
<dbReference type="PANTHER" id="PTHR42941:SF1">
    <property type="entry name" value="SLL1037 PROTEIN"/>
    <property type="match status" value="1"/>
</dbReference>
<organism evidence="2">
    <name type="scientific">uncultured Sulfurovum sp</name>
    <dbReference type="NCBI Taxonomy" id="269237"/>
    <lineage>
        <taxon>Bacteria</taxon>
        <taxon>Pseudomonadati</taxon>
        <taxon>Campylobacterota</taxon>
        <taxon>Epsilonproteobacteria</taxon>
        <taxon>Campylobacterales</taxon>
        <taxon>Sulfurovaceae</taxon>
        <taxon>Sulfurovum</taxon>
        <taxon>environmental samples</taxon>
    </lineage>
</organism>
<protein>
    <submittedName>
        <fullName evidence="2">Immunogenic protein</fullName>
    </submittedName>
</protein>
<keyword evidence="1" id="KW-1133">Transmembrane helix</keyword>
<dbReference type="InterPro" id="IPR011852">
    <property type="entry name" value="TRAP_TAXI"/>
</dbReference>
<dbReference type="SUPFAM" id="SSF53850">
    <property type="entry name" value="Periplasmic binding protein-like II"/>
    <property type="match status" value="1"/>
</dbReference>
<gene>
    <name evidence="2" type="ORF">HELGO_WM3151</name>
</gene>
<accession>A0A6S6SLG9</accession>
<evidence type="ECO:0000313" key="2">
    <source>
        <dbReference type="EMBL" id="CAA6806066.1"/>
    </source>
</evidence>
<evidence type="ECO:0000256" key="1">
    <source>
        <dbReference type="SAM" id="Phobius"/>
    </source>
</evidence>
<proteinExistence type="predicted"/>
<dbReference type="Gene3D" id="3.40.190.10">
    <property type="entry name" value="Periplasmic binding protein-like II"/>
    <property type="match status" value="2"/>
</dbReference>